<evidence type="ECO:0000256" key="1">
    <source>
        <dbReference type="SAM" id="Phobius"/>
    </source>
</evidence>
<dbReference type="PANTHER" id="PTHR30273:SF2">
    <property type="entry name" value="PROTEIN FECR"/>
    <property type="match status" value="1"/>
</dbReference>
<proteinExistence type="predicted"/>
<dbReference type="EMBL" id="FUZF01000024">
    <property type="protein sequence ID" value="SKC06637.1"/>
    <property type="molecule type" value="Genomic_DNA"/>
</dbReference>
<keyword evidence="5" id="KW-1185">Reference proteome</keyword>
<dbReference type="Gene3D" id="2.60.120.1440">
    <property type="match status" value="1"/>
</dbReference>
<evidence type="ECO:0000313" key="5">
    <source>
        <dbReference type="Proteomes" id="UP000190150"/>
    </source>
</evidence>
<gene>
    <name evidence="4" type="ORF">SAMN05660841_03980</name>
</gene>
<accession>A0A1T5GEC8</accession>
<name>A0A1T5GEC8_9SPHI</name>
<keyword evidence="1" id="KW-1133">Transmembrane helix</keyword>
<dbReference type="InterPro" id="IPR032508">
    <property type="entry name" value="FecR_C"/>
</dbReference>
<feature type="transmembrane region" description="Helical" evidence="1">
    <location>
        <begin position="68"/>
        <end position="89"/>
    </location>
</feature>
<feature type="domain" description="FecR protein" evidence="2">
    <location>
        <begin position="163"/>
        <end position="253"/>
    </location>
</feature>
<dbReference type="Proteomes" id="UP000190150">
    <property type="component" value="Unassembled WGS sequence"/>
</dbReference>
<dbReference type="GO" id="GO:0016989">
    <property type="term" value="F:sigma factor antagonist activity"/>
    <property type="evidence" value="ECO:0007669"/>
    <property type="project" value="TreeGrafter"/>
</dbReference>
<keyword evidence="1" id="KW-0812">Transmembrane</keyword>
<dbReference type="PIRSF" id="PIRSF018266">
    <property type="entry name" value="FecR"/>
    <property type="match status" value="1"/>
</dbReference>
<feature type="domain" description="Protein FecR C-terminal" evidence="3">
    <location>
        <begin position="297"/>
        <end position="367"/>
    </location>
</feature>
<evidence type="ECO:0000313" key="4">
    <source>
        <dbReference type="EMBL" id="SKC06637.1"/>
    </source>
</evidence>
<dbReference type="InterPro" id="IPR006860">
    <property type="entry name" value="FecR"/>
</dbReference>
<dbReference type="STRING" id="1513896.SAMN05660841_03980"/>
<sequence length="370" mass="41668">MTNKQDLFERYLSGNCTPEEQEVVESWYAHYLKETTSKEIDTARFEHVLSSRKPLFARTSKQHTFSMGLRIAASLLLFCTISGLLYTYLLSTPSDTEHAALAEVYPKVGQGYIQFGGHNYAIDTTQKHIKIDLQNIRLEGTDVTLALHSPDSREIKIKSPLSHNLTVQLTDGSTVMLNSGSELSIPKDFSDTHRSVSLTGEAFFDISKRTDPKSSFRVSFLAHQVEVLGTSFNINASPEVPELRVSLFTGKVKLIKGKESTFLLPGDSYEYNKSSGETSVHRQVALDSDRAWTTDVFIFESESIKEVTALLARWYGIDIVLDASVDPKESFTGILSRQKSLLQLLETINSNNQYNYQIDMKERRITIQKS</sequence>
<organism evidence="4 5">
    <name type="scientific">Sphingobacterium nematocida</name>
    <dbReference type="NCBI Taxonomy" id="1513896"/>
    <lineage>
        <taxon>Bacteria</taxon>
        <taxon>Pseudomonadati</taxon>
        <taxon>Bacteroidota</taxon>
        <taxon>Sphingobacteriia</taxon>
        <taxon>Sphingobacteriales</taxon>
        <taxon>Sphingobacteriaceae</taxon>
        <taxon>Sphingobacterium</taxon>
    </lineage>
</organism>
<dbReference type="Pfam" id="PF04773">
    <property type="entry name" value="FecR"/>
    <property type="match status" value="1"/>
</dbReference>
<keyword evidence="1" id="KW-0472">Membrane</keyword>
<dbReference type="Pfam" id="PF16344">
    <property type="entry name" value="FecR_C"/>
    <property type="match status" value="1"/>
</dbReference>
<evidence type="ECO:0000259" key="3">
    <source>
        <dbReference type="Pfam" id="PF16344"/>
    </source>
</evidence>
<protein>
    <submittedName>
        <fullName evidence="4">FecR family protein</fullName>
    </submittedName>
</protein>
<evidence type="ECO:0000259" key="2">
    <source>
        <dbReference type="Pfam" id="PF04773"/>
    </source>
</evidence>
<dbReference type="AlphaFoldDB" id="A0A1T5GEC8"/>
<dbReference type="InterPro" id="IPR012373">
    <property type="entry name" value="Ferrdict_sens_TM"/>
</dbReference>
<dbReference type="RefSeq" id="WP_079645625.1">
    <property type="nucleotide sequence ID" value="NZ_FUZF01000024.1"/>
</dbReference>
<dbReference type="Gene3D" id="3.55.50.30">
    <property type="match status" value="1"/>
</dbReference>
<dbReference type="OrthoDB" id="1523735at2"/>
<reference evidence="5" key="1">
    <citation type="submission" date="2017-02" db="EMBL/GenBank/DDBJ databases">
        <authorList>
            <person name="Varghese N."/>
            <person name="Submissions S."/>
        </authorList>
    </citation>
    <scope>NUCLEOTIDE SEQUENCE [LARGE SCALE GENOMIC DNA]</scope>
    <source>
        <strain evidence="5">DSM 24091</strain>
    </source>
</reference>
<dbReference type="PANTHER" id="PTHR30273">
    <property type="entry name" value="PERIPLASMIC SIGNAL SENSOR AND SIGMA FACTOR ACTIVATOR FECR-RELATED"/>
    <property type="match status" value="1"/>
</dbReference>